<sequence>MSTDNYSHRRTPSSVLTINNTLSQQSDDIDVDDVIYERGFLVIYNDNGNGHEGESNKLMTWMLIKVLMRGS</sequence>
<reference evidence="1" key="1">
    <citation type="submission" date="2023-04" db="EMBL/GenBank/DDBJ databases">
        <title>Ambrosiozyma monospora NBRC 10751.</title>
        <authorList>
            <person name="Ichikawa N."/>
            <person name="Sato H."/>
            <person name="Tonouchi N."/>
        </authorList>
    </citation>
    <scope>NUCLEOTIDE SEQUENCE</scope>
    <source>
        <strain evidence="1">NBRC 10751</strain>
    </source>
</reference>
<evidence type="ECO:0000313" key="2">
    <source>
        <dbReference type="Proteomes" id="UP001165064"/>
    </source>
</evidence>
<dbReference type="EMBL" id="BSXS01009016">
    <property type="protein sequence ID" value="GME94361.1"/>
    <property type="molecule type" value="Genomic_DNA"/>
</dbReference>
<keyword evidence="2" id="KW-1185">Reference proteome</keyword>
<accession>A0ACB5TSW3</accession>
<name>A0ACB5TSW3_AMBMO</name>
<protein>
    <submittedName>
        <fullName evidence="1">Unnamed protein product</fullName>
    </submittedName>
</protein>
<comment type="caution">
    <text evidence="1">The sequence shown here is derived from an EMBL/GenBank/DDBJ whole genome shotgun (WGS) entry which is preliminary data.</text>
</comment>
<evidence type="ECO:0000313" key="1">
    <source>
        <dbReference type="EMBL" id="GME94361.1"/>
    </source>
</evidence>
<organism evidence="1 2">
    <name type="scientific">Ambrosiozyma monospora</name>
    <name type="common">Yeast</name>
    <name type="synonym">Endomycopsis monosporus</name>
    <dbReference type="NCBI Taxonomy" id="43982"/>
    <lineage>
        <taxon>Eukaryota</taxon>
        <taxon>Fungi</taxon>
        <taxon>Dikarya</taxon>
        <taxon>Ascomycota</taxon>
        <taxon>Saccharomycotina</taxon>
        <taxon>Pichiomycetes</taxon>
        <taxon>Pichiales</taxon>
        <taxon>Pichiaceae</taxon>
        <taxon>Ambrosiozyma</taxon>
    </lineage>
</organism>
<dbReference type="Proteomes" id="UP001165064">
    <property type="component" value="Unassembled WGS sequence"/>
</dbReference>
<proteinExistence type="predicted"/>
<gene>
    <name evidence="1" type="ORF">Amon02_000955400</name>
</gene>